<evidence type="ECO:0000313" key="2">
    <source>
        <dbReference type="Proteomes" id="UP000192578"/>
    </source>
</evidence>
<comment type="caution">
    <text evidence="1">The sequence shown here is derived from an EMBL/GenBank/DDBJ whole genome shotgun (WGS) entry which is preliminary data.</text>
</comment>
<protein>
    <recommendedName>
        <fullName evidence="3">DOMON domain-containing protein</fullName>
    </recommendedName>
</protein>
<dbReference type="Proteomes" id="UP000192578">
    <property type="component" value="Unassembled WGS sequence"/>
</dbReference>
<evidence type="ECO:0008006" key="3">
    <source>
        <dbReference type="Google" id="ProtNLM"/>
    </source>
</evidence>
<dbReference type="AlphaFoldDB" id="A0A1W0WLD3"/>
<sequence length="264" mass="28564">MNRLPEKLADHFSDTPTPQLIFHTHTPSASSNRKYILHCSDTFLCSPTTAVLYRPTSSDVEIKCGRPAVAVFGPWLGKSFAEQELLSKGCEQNGTICHGLPGGCVKSANSPCEVMAKVTTVGELIHVELNALANQSSLHLNLTSRWIGVGFSKSGKMPDSAVVHCLHYGNGNTTAKLTVNIPGPAHLNLGWASVNQKPLELISATADDSHFGCVVNLHKNFTIHASLFDLTLQHNLIAATGPFIDGKINKHDRKPEISELKHAF</sequence>
<dbReference type="EMBL" id="MTYJ01000080">
    <property type="protein sequence ID" value="OQV16008.1"/>
    <property type="molecule type" value="Genomic_DNA"/>
</dbReference>
<dbReference type="OrthoDB" id="2419613at2759"/>
<gene>
    <name evidence="1" type="ORF">BV898_09929</name>
</gene>
<organism evidence="1 2">
    <name type="scientific">Hypsibius exemplaris</name>
    <name type="common">Freshwater tardigrade</name>
    <dbReference type="NCBI Taxonomy" id="2072580"/>
    <lineage>
        <taxon>Eukaryota</taxon>
        <taxon>Metazoa</taxon>
        <taxon>Ecdysozoa</taxon>
        <taxon>Tardigrada</taxon>
        <taxon>Eutardigrada</taxon>
        <taxon>Parachela</taxon>
        <taxon>Hypsibioidea</taxon>
        <taxon>Hypsibiidae</taxon>
        <taxon>Hypsibius</taxon>
    </lineage>
</organism>
<name>A0A1W0WLD3_HYPEX</name>
<keyword evidence="2" id="KW-1185">Reference proteome</keyword>
<proteinExistence type="predicted"/>
<reference evidence="2" key="1">
    <citation type="submission" date="2017-01" db="EMBL/GenBank/DDBJ databases">
        <title>Comparative genomics of anhydrobiosis in the tardigrade Hypsibius dujardini.</title>
        <authorList>
            <person name="Yoshida Y."/>
            <person name="Koutsovoulos G."/>
            <person name="Laetsch D."/>
            <person name="Stevens L."/>
            <person name="Kumar S."/>
            <person name="Horikawa D."/>
            <person name="Ishino K."/>
            <person name="Komine S."/>
            <person name="Tomita M."/>
            <person name="Blaxter M."/>
            <person name="Arakawa K."/>
        </authorList>
    </citation>
    <scope>NUCLEOTIDE SEQUENCE [LARGE SCALE GENOMIC DNA]</scope>
    <source>
        <strain evidence="2">Z151</strain>
    </source>
</reference>
<evidence type="ECO:0000313" key="1">
    <source>
        <dbReference type="EMBL" id="OQV16008.1"/>
    </source>
</evidence>
<accession>A0A1W0WLD3</accession>